<dbReference type="AlphaFoldDB" id="A0A4U0U4P8"/>
<keyword evidence="1" id="KW-1133">Transmembrane helix</keyword>
<keyword evidence="1" id="KW-0812">Transmembrane</keyword>
<sequence>MRRILLSQSQVSIVVSAAVVFVFTLLLFLSGYVIQQRTVKGLQIAIKPRVPSPPPSLQRQEQHDVADDSQVSLQPSRLFQGSGNIAYTNLDAAEQLSADVDWKRLAHVQLARNHHDVCNAVMVLAELHRMKSPARRVLLFPRSWAMEKEGKRTDISDPFLASSRRLMRMAARRYAVELRPVNPIAREVEDGDASKDVYSLASAFALTDFDRVLSIETPGLLMDALPLDAVLAFTESAPFAMLQDSHEGDGVHSADLLLLKPSGTSHTQLLERLDTESGFNDTLFPTLFTEPLLIASATSAHPLIRSVGTLHEATSSFNATAYLGDVAYIRFSDPKLPGPEYDVQWSRKVAARPRNKDADWTWTKLYGQFAQKRMEVCGLDLETHRG</sequence>
<gene>
    <name evidence="2" type="ORF">B0A50_03208</name>
</gene>
<proteinExistence type="predicted"/>
<feature type="transmembrane region" description="Helical" evidence="1">
    <location>
        <begin position="12"/>
        <end position="34"/>
    </location>
</feature>
<dbReference type="OrthoDB" id="5367275at2759"/>
<reference evidence="2 3" key="1">
    <citation type="submission" date="2017-03" db="EMBL/GenBank/DDBJ databases">
        <title>Genomes of endolithic fungi from Antarctica.</title>
        <authorList>
            <person name="Coleine C."/>
            <person name="Masonjones S."/>
            <person name="Stajich J.E."/>
        </authorList>
    </citation>
    <scope>NUCLEOTIDE SEQUENCE [LARGE SCALE GENOMIC DNA]</scope>
    <source>
        <strain evidence="2 3">CCFEE 6315</strain>
    </source>
</reference>
<comment type="caution">
    <text evidence="2">The sequence shown here is derived from an EMBL/GenBank/DDBJ whole genome shotgun (WGS) entry which is preliminary data.</text>
</comment>
<dbReference type="Gene3D" id="3.90.550.10">
    <property type="entry name" value="Spore Coat Polysaccharide Biosynthesis Protein SpsA, Chain A"/>
    <property type="match status" value="1"/>
</dbReference>
<evidence type="ECO:0000256" key="1">
    <source>
        <dbReference type="SAM" id="Phobius"/>
    </source>
</evidence>
<evidence type="ECO:0000313" key="2">
    <source>
        <dbReference type="EMBL" id="TKA29844.1"/>
    </source>
</evidence>
<dbReference type="EMBL" id="NAJL01000013">
    <property type="protein sequence ID" value="TKA29844.1"/>
    <property type="molecule type" value="Genomic_DNA"/>
</dbReference>
<keyword evidence="3" id="KW-1185">Reference proteome</keyword>
<name>A0A4U0U4P8_9PEZI</name>
<dbReference type="InterPro" id="IPR029044">
    <property type="entry name" value="Nucleotide-diphossugar_trans"/>
</dbReference>
<dbReference type="Proteomes" id="UP000308549">
    <property type="component" value="Unassembled WGS sequence"/>
</dbReference>
<organism evidence="2 3">
    <name type="scientific">Salinomyces thailandicus</name>
    <dbReference type="NCBI Taxonomy" id="706561"/>
    <lineage>
        <taxon>Eukaryota</taxon>
        <taxon>Fungi</taxon>
        <taxon>Dikarya</taxon>
        <taxon>Ascomycota</taxon>
        <taxon>Pezizomycotina</taxon>
        <taxon>Dothideomycetes</taxon>
        <taxon>Dothideomycetidae</taxon>
        <taxon>Mycosphaerellales</taxon>
        <taxon>Teratosphaeriaceae</taxon>
        <taxon>Salinomyces</taxon>
    </lineage>
</organism>
<accession>A0A4U0U4P8</accession>
<evidence type="ECO:0008006" key="4">
    <source>
        <dbReference type="Google" id="ProtNLM"/>
    </source>
</evidence>
<evidence type="ECO:0000313" key="3">
    <source>
        <dbReference type="Proteomes" id="UP000308549"/>
    </source>
</evidence>
<keyword evidence="1" id="KW-0472">Membrane</keyword>
<protein>
    <recommendedName>
        <fullName evidence="4">Glycosyltransferase family 8 protein</fullName>
    </recommendedName>
</protein>